<sequence>MKWIVYVTTPIDHGWERLKTVKETTADIAVHGSGFDETGDIDAEAVQQFLTGWASAKEAAQREGWEGDFRHEPCVFWLPGLGDFEYGFVFKQDNNGTTFVVSPQVLSGMELVE</sequence>
<keyword evidence="2" id="KW-1185">Reference proteome</keyword>
<accession>A0ABS7X5E5</accession>
<dbReference type="EMBL" id="JAGXFD010000003">
    <property type="protein sequence ID" value="MBZ9569272.1"/>
    <property type="molecule type" value="Genomic_DNA"/>
</dbReference>
<proteinExistence type="predicted"/>
<evidence type="ECO:0000313" key="2">
    <source>
        <dbReference type="Proteomes" id="UP001319883"/>
    </source>
</evidence>
<comment type="caution">
    <text evidence="1">The sequence shown here is derived from an EMBL/GenBank/DDBJ whole genome shotgun (WGS) entry which is preliminary data.</text>
</comment>
<name>A0ABS7X5E5_9GAMM</name>
<gene>
    <name evidence="1" type="ORF">KGQ91_16510</name>
</gene>
<organism evidence="1 2">
    <name type="scientific">Modicisalibacter tunisiensis</name>
    <dbReference type="NCBI Taxonomy" id="390637"/>
    <lineage>
        <taxon>Bacteria</taxon>
        <taxon>Pseudomonadati</taxon>
        <taxon>Pseudomonadota</taxon>
        <taxon>Gammaproteobacteria</taxon>
        <taxon>Oceanospirillales</taxon>
        <taxon>Halomonadaceae</taxon>
        <taxon>Modicisalibacter</taxon>
    </lineage>
</organism>
<reference evidence="1 2" key="1">
    <citation type="submission" date="2021-05" db="EMBL/GenBank/DDBJ databases">
        <title>Petroleum and Energy Research Collection (APPE): ex situ preservation of microbial diversity associated with the oil industry and exploitation of its biotechnological potential.</title>
        <authorList>
            <person name="Paixao C.T.M."/>
            <person name="Gomes M.B."/>
            <person name="Oliveira V.M."/>
        </authorList>
    </citation>
    <scope>NUCLEOTIDE SEQUENCE [LARGE SCALE GENOMIC DNA]</scope>
    <source>
        <strain evidence="1 2">LIT2</strain>
    </source>
</reference>
<evidence type="ECO:0000313" key="1">
    <source>
        <dbReference type="EMBL" id="MBZ9569272.1"/>
    </source>
</evidence>
<dbReference type="Proteomes" id="UP001319883">
    <property type="component" value="Unassembled WGS sequence"/>
</dbReference>
<protein>
    <submittedName>
        <fullName evidence="1">Uncharacterized protein</fullName>
    </submittedName>
</protein>
<dbReference type="RefSeq" id="WP_224416874.1">
    <property type="nucleotide sequence ID" value="NZ_JAGXFC010000003.1"/>
</dbReference>